<gene>
    <name evidence="2" type="ORF">PRK78_002365</name>
</gene>
<proteinExistence type="predicted"/>
<name>A0AAF0IHI4_9EURO</name>
<dbReference type="AlphaFoldDB" id="A0AAF0IHI4"/>
<evidence type="ECO:0000256" key="1">
    <source>
        <dbReference type="SAM" id="MobiDB-lite"/>
    </source>
</evidence>
<accession>A0AAF0IHI4</accession>
<evidence type="ECO:0000313" key="2">
    <source>
        <dbReference type="EMBL" id="WEW56908.1"/>
    </source>
</evidence>
<dbReference type="Proteomes" id="UP001219355">
    <property type="component" value="Chromosome 1"/>
</dbReference>
<feature type="region of interest" description="Disordered" evidence="1">
    <location>
        <begin position="1"/>
        <end position="36"/>
    </location>
</feature>
<feature type="compositionally biased region" description="Polar residues" evidence="1">
    <location>
        <begin position="1"/>
        <end position="27"/>
    </location>
</feature>
<organism evidence="2 3">
    <name type="scientific">Emydomyces testavorans</name>
    <dbReference type="NCBI Taxonomy" id="2070801"/>
    <lineage>
        <taxon>Eukaryota</taxon>
        <taxon>Fungi</taxon>
        <taxon>Dikarya</taxon>
        <taxon>Ascomycota</taxon>
        <taxon>Pezizomycotina</taxon>
        <taxon>Eurotiomycetes</taxon>
        <taxon>Eurotiomycetidae</taxon>
        <taxon>Onygenales</taxon>
        <taxon>Nannizziopsiaceae</taxon>
        <taxon>Emydomyces</taxon>
    </lineage>
</organism>
<protein>
    <submittedName>
        <fullName evidence="2">Uncharacterized protein</fullName>
    </submittedName>
</protein>
<reference evidence="2" key="1">
    <citation type="submission" date="2023-03" db="EMBL/GenBank/DDBJ databases">
        <title>Emydomyces testavorans Genome Sequence.</title>
        <authorList>
            <person name="Hoyer L."/>
        </authorList>
    </citation>
    <scope>NUCLEOTIDE SEQUENCE</scope>
    <source>
        <strain evidence="2">16-2883</strain>
    </source>
</reference>
<dbReference type="EMBL" id="CP120627">
    <property type="protein sequence ID" value="WEW56908.1"/>
    <property type="molecule type" value="Genomic_DNA"/>
</dbReference>
<sequence length="92" mass="10441">MAFSNFRNGDTRCPSSRDGSVQRQFTPPTEHGGQFCPLDADPTKAYTKNGIKVLPQPTADPLDPLNWKKWEKNVILGIVMLKYTTFYDSFNE</sequence>
<keyword evidence="3" id="KW-1185">Reference proteome</keyword>
<evidence type="ECO:0000313" key="3">
    <source>
        <dbReference type="Proteomes" id="UP001219355"/>
    </source>
</evidence>